<evidence type="ECO:0000256" key="3">
    <source>
        <dbReference type="ARBA" id="ARBA00004273"/>
    </source>
</evidence>
<evidence type="ECO:0000256" key="12">
    <source>
        <dbReference type="ARBA" id="ARBA00023002"/>
    </source>
</evidence>
<keyword evidence="9 19" id="KW-0274">FAD</keyword>
<evidence type="ECO:0000256" key="13">
    <source>
        <dbReference type="ARBA" id="ARBA00023004"/>
    </source>
</evidence>
<dbReference type="SUPFAM" id="SSF54862">
    <property type="entry name" value="4Fe-4S ferredoxins"/>
    <property type="match status" value="1"/>
</dbReference>
<dbReference type="Gene3D" id="3.30.70.20">
    <property type="match status" value="1"/>
</dbReference>
<keyword evidence="11 19" id="KW-0249">Electron transport</keyword>
<reference evidence="21" key="1">
    <citation type="submission" date="2021-01" db="EMBL/GenBank/DDBJ databases">
        <authorList>
            <person name="Corre E."/>
            <person name="Pelletier E."/>
            <person name="Niang G."/>
            <person name="Scheremetjew M."/>
            <person name="Finn R."/>
            <person name="Kale V."/>
            <person name="Holt S."/>
            <person name="Cochrane G."/>
            <person name="Meng A."/>
            <person name="Brown T."/>
            <person name="Cohen L."/>
        </authorList>
    </citation>
    <scope>NUCLEOTIDE SEQUENCE</scope>
    <source>
        <strain evidence="21">CCAP 955/1</strain>
    </source>
</reference>
<gene>
    <name evidence="21" type="ORF">SELO1098_LOCUS21378</name>
</gene>
<dbReference type="PANTHER" id="PTHR10617:SF107">
    <property type="entry name" value="ELECTRON TRANSFER FLAVOPROTEIN-UBIQUINONE OXIDOREDUCTASE, MITOCHONDRIAL"/>
    <property type="match status" value="1"/>
</dbReference>
<accession>A0A7S3HDQ4</accession>
<dbReference type="SUPFAM" id="SSF51905">
    <property type="entry name" value="FAD/NAD(P)-binding domain"/>
    <property type="match status" value="1"/>
</dbReference>
<dbReference type="PROSITE" id="PS51379">
    <property type="entry name" value="4FE4S_FER_2"/>
    <property type="match status" value="1"/>
</dbReference>
<comment type="catalytic activity">
    <reaction evidence="18 19">
        <text>a ubiquinone + reduced [electron-transfer flavoprotein] = a ubiquinol + oxidized [electron-transfer flavoprotein] + H(+)</text>
        <dbReference type="Rhea" id="RHEA:24052"/>
        <dbReference type="Rhea" id="RHEA-COMP:9565"/>
        <dbReference type="Rhea" id="RHEA-COMP:9566"/>
        <dbReference type="Rhea" id="RHEA-COMP:10685"/>
        <dbReference type="Rhea" id="RHEA-COMP:10686"/>
        <dbReference type="ChEBI" id="CHEBI:15378"/>
        <dbReference type="ChEBI" id="CHEBI:16389"/>
        <dbReference type="ChEBI" id="CHEBI:17976"/>
        <dbReference type="ChEBI" id="CHEBI:57692"/>
        <dbReference type="ChEBI" id="CHEBI:58307"/>
        <dbReference type="EC" id="1.5.5.1"/>
    </reaction>
</comment>
<feature type="domain" description="4Fe-4S ferredoxin-type" evidence="20">
    <location>
        <begin position="575"/>
        <end position="604"/>
    </location>
</feature>
<dbReference type="EC" id="1.5.5.1" evidence="19"/>
<evidence type="ECO:0000256" key="5">
    <source>
        <dbReference type="ARBA" id="ARBA00022448"/>
    </source>
</evidence>
<evidence type="ECO:0000256" key="8">
    <source>
        <dbReference type="ARBA" id="ARBA00022792"/>
    </source>
</evidence>
<evidence type="ECO:0000256" key="11">
    <source>
        <dbReference type="ARBA" id="ARBA00022982"/>
    </source>
</evidence>
<keyword evidence="16" id="KW-0496">Mitochondrion</keyword>
<dbReference type="AlphaFoldDB" id="A0A7S3HDQ4"/>
<evidence type="ECO:0000256" key="9">
    <source>
        <dbReference type="ARBA" id="ARBA00022827"/>
    </source>
</evidence>
<comment type="subcellular location">
    <subcellularLocation>
        <location evidence="3">Mitochondrion inner membrane</location>
    </subcellularLocation>
</comment>
<dbReference type="GO" id="GO:0046872">
    <property type="term" value="F:metal ion binding"/>
    <property type="evidence" value="ECO:0007669"/>
    <property type="project" value="UniProtKB-KW"/>
</dbReference>
<comment type="function">
    <text evidence="2 19">Accepts electrons from ETF and reduces ubiquinone.</text>
</comment>
<evidence type="ECO:0000256" key="1">
    <source>
        <dbReference type="ARBA" id="ARBA00001974"/>
    </source>
</evidence>
<dbReference type="InterPro" id="IPR036188">
    <property type="entry name" value="FAD/NAD-bd_sf"/>
</dbReference>
<evidence type="ECO:0000256" key="17">
    <source>
        <dbReference type="ARBA" id="ARBA00023136"/>
    </source>
</evidence>
<name>A0A7S3HDQ4_9STRA</name>
<keyword evidence="12 19" id="KW-0560">Oxidoreductase</keyword>
<keyword evidence="6 19" id="KW-0285">Flavoprotein</keyword>
<evidence type="ECO:0000256" key="4">
    <source>
        <dbReference type="ARBA" id="ARBA00006796"/>
    </source>
</evidence>
<dbReference type="InterPro" id="IPR017896">
    <property type="entry name" value="4Fe4S_Fe-S-bd"/>
</dbReference>
<dbReference type="InterPro" id="IPR040156">
    <property type="entry name" value="ETF-QO"/>
</dbReference>
<dbReference type="InterPro" id="IPR007859">
    <property type="entry name" value="ETF-QO/FixX_C"/>
</dbReference>
<keyword evidence="13 19" id="KW-0408">Iron</keyword>
<keyword evidence="14 19" id="KW-0411">Iron-sulfur</keyword>
<keyword evidence="10" id="KW-0809">Transit peptide</keyword>
<keyword evidence="7 19" id="KW-0479">Metal-binding</keyword>
<evidence type="ECO:0000256" key="6">
    <source>
        <dbReference type="ARBA" id="ARBA00022630"/>
    </source>
</evidence>
<dbReference type="GO" id="GO:0005743">
    <property type="term" value="C:mitochondrial inner membrane"/>
    <property type="evidence" value="ECO:0007669"/>
    <property type="project" value="UniProtKB-SubCell"/>
</dbReference>
<evidence type="ECO:0000256" key="7">
    <source>
        <dbReference type="ARBA" id="ARBA00022723"/>
    </source>
</evidence>
<evidence type="ECO:0000256" key="15">
    <source>
        <dbReference type="ARBA" id="ARBA00023075"/>
    </source>
</evidence>
<protein>
    <recommendedName>
        <fullName evidence="19">Electron transfer flavoprotein-ubiquinone oxidoreductase</fullName>
        <shortName evidence="19">ETF-QO</shortName>
        <ecNumber evidence="19">1.5.5.1</ecNumber>
    </recommendedName>
</protein>
<keyword evidence="15 19" id="KW-0830">Ubiquinone</keyword>
<organism evidence="21">
    <name type="scientific">Spumella elongata</name>
    <dbReference type="NCBI Taxonomy" id="89044"/>
    <lineage>
        <taxon>Eukaryota</taxon>
        <taxon>Sar</taxon>
        <taxon>Stramenopiles</taxon>
        <taxon>Ochrophyta</taxon>
        <taxon>Chrysophyceae</taxon>
        <taxon>Chromulinales</taxon>
        <taxon>Chromulinaceae</taxon>
        <taxon>Spumella</taxon>
    </lineage>
</organism>
<dbReference type="Pfam" id="PF21162">
    <property type="entry name" value="ETFQO_UQ-bd"/>
    <property type="match status" value="1"/>
</dbReference>
<keyword evidence="5 19" id="KW-0813">Transport</keyword>
<keyword evidence="17" id="KW-0472">Membrane</keyword>
<dbReference type="InterPro" id="IPR049398">
    <property type="entry name" value="ETF-QO/FixC_UQ-bd"/>
</dbReference>
<dbReference type="FunFam" id="3.30.70.20:FF:000015">
    <property type="entry name" value="Electron transfer flavoprotein-ubiquinone oxidoreductase"/>
    <property type="match status" value="1"/>
</dbReference>
<evidence type="ECO:0000256" key="16">
    <source>
        <dbReference type="ARBA" id="ARBA00023128"/>
    </source>
</evidence>
<evidence type="ECO:0000313" key="21">
    <source>
        <dbReference type="EMBL" id="CAE0292532.1"/>
    </source>
</evidence>
<comment type="cofactor">
    <cofactor evidence="1 19">
        <name>FAD</name>
        <dbReference type="ChEBI" id="CHEBI:57692"/>
    </cofactor>
</comment>
<sequence length="615" mass="67167">MLARSRFTGVSSILSRVQNGKILKSSVSVKNARFLSTELEPREKMVYDVVTVGAGPAGLSAAIRLKQLAQKNGTDISVCVIDKGAEVGAHILSGNVFETRALDELFPDWKELDAPIETAATEDHFMLLTKENHIEIPHALLPHQLDNHGNYIISLSKFTRWLAEKAEELGVEIYAGFSADEVLYREDGSVGGVATKDVGIAKDGSVKDTFTRGVELVGRQTLFAEGCRGSCSEELIGKFNLREGKDQQSYGLGLKEVWEVPEDKIKPGYVQHTLGWPLQTTPTSETFGGTFLYHMKPNLVLVGMVVGLDYPNPYLNPYREFQQFKHHPLIAKQLEGGSCISYGARVLNEGGYHAIPKLTFPGGALVGCSAGFLNGVKIKGTHTAMKSGMLAADALYPVLTKNGEAGTIAGAGEELMETPEANLGVEVKEYETALHASWVAEELKQVRNTHSSFHLPGGFTTGMIHSGLSTLITNGKEPWTLHNHKKDCERTRLALEFKEIAYPKPDGVLSFDLLTNLQRSGTSHDHDQPAHLKVKPHLKHVAEGVSIKKYAGPEQRFCPAGVYEYTEPAEGTGERKLVINAQNCVHCKCCSIKTPEEFIKWTVPEGGGGPAYTIM</sequence>
<comment type="cofactor">
    <cofactor evidence="19">
        <name>[4Fe-4S] cluster</name>
        <dbReference type="ChEBI" id="CHEBI:49883"/>
    </cofactor>
    <text evidence="19">Binds 1 [4Fe-4S] cluster.</text>
</comment>
<dbReference type="SUPFAM" id="SSF54373">
    <property type="entry name" value="FAD-linked reductases, C-terminal domain"/>
    <property type="match status" value="1"/>
</dbReference>
<evidence type="ECO:0000259" key="20">
    <source>
        <dbReference type="PROSITE" id="PS51379"/>
    </source>
</evidence>
<evidence type="ECO:0000256" key="18">
    <source>
        <dbReference type="ARBA" id="ARBA00052682"/>
    </source>
</evidence>
<dbReference type="Pfam" id="PF13450">
    <property type="entry name" value="NAD_binding_8"/>
    <property type="match status" value="1"/>
</dbReference>
<evidence type="ECO:0000256" key="10">
    <source>
        <dbReference type="ARBA" id="ARBA00022946"/>
    </source>
</evidence>
<comment type="similarity">
    <text evidence="4">Belongs to the ETF-QO/FixC family.</text>
</comment>
<dbReference type="Gene3D" id="3.30.9.90">
    <property type="match status" value="1"/>
</dbReference>
<dbReference type="GO" id="GO:0051539">
    <property type="term" value="F:4 iron, 4 sulfur cluster binding"/>
    <property type="evidence" value="ECO:0007669"/>
    <property type="project" value="UniProtKB-UniRule"/>
</dbReference>
<dbReference type="Gene3D" id="3.50.50.60">
    <property type="entry name" value="FAD/NAD(P)-binding domain"/>
    <property type="match status" value="1"/>
</dbReference>
<evidence type="ECO:0000256" key="19">
    <source>
        <dbReference type="RuleBase" id="RU366068"/>
    </source>
</evidence>
<dbReference type="GO" id="GO:0004174">
    <property type="term" value="F:electron-transferring-flavoprotein dehydrogenase activity"/>
    <property type="evidence" value="ECO:0007669"/>
    <property type="project" value="UniProtKB-UniRule"/>
</dbReference>
<evidence type="ECO:0000256" key="2">
    <source>
        <dbReference type="ARBA" id="ARBA00002819"/>
    </source>
</evidence>
<dbReference type="Pfam" id="PF05187">
    <property type="entry name" value="Fer4_ETF_QO"/>
    <property type="match status" value="1"/>
</dbReference>
<dbReference type="PANTHER" id="PTHR10617">
    <property type="entry name" value="ELECTRON TRANSFER FLAVOPROTEIN-UBIQUINONE OXIDOREDUCTASE"/>
    <property type="match status" value="1"/>
</dbReference>
<evidence type="ECO:0000256" key="14">
    <source>
        <dbReference type="ARBA" id="ARBA00023014"/>
    </source>
</evidence>
<dbReference type="EMBL" id="HBIC01041722">
    <property type="protein sequence ID" value="CAE0292532.1"/>
    <property type="molecule type" value="Transcribed_RNA"/>
</dbReference>
<keyword evidence="8" id="KW-0999">Mitochondrion inner membrane</keyword>
<proteinExistence type="inferred from homology"/>